<name>A0A5B7F3C8_PORTR</name>
<sequence length="81" mass="8671">MQAVRGVSEAFVRQRTVVASKGFTQSQQGLKKGLTGIPVGQVRAAGKAGEDRVVAAHFCASHSLSDKEIQPLRSLRTHLNT</sequence>
<evidence type="ECO:0000313" key="2">
    <source>
        <dbReference type="Proteomes" id="UP000324222"/>
    </source>
</evidence>
<protein>
    <submittedName>
        <fullName evidence="1">Uncharacterized protein</fullName>
    </submittedName>
</protein>
<reference evidence="1 2" key="1">
    <citation type="submission" date="2019-05" db="EMBL/GenBank/DDBJ databases">
        <title>Another draft genome of Portunus trituberculatus and its Hox gene families provides insights of decapod evolution.</title>
        <authorList>
            <person name="Jeong J.-H."/>
            <person name="Song I."/>
            <person name="Kim S."/>
            <person name="Choi T."/>
            <person name="Kim D."/>
            <person name="Ryu S."/>
            <person name="Kim W."/>
        </authorList>
    </citation>
    <scope>NUCLEOTIDE SEQUENCE [LARGE SCALE GENOMIC DNA]</scope>
    <source>
        <tissue evidence="1">Muscle</tissue>
    </source>
</reference>
<proteinExistence type="predicted"/>
<evidence type="ECO:0000313" key="1">
    <source>
        <dbReference type="EMBL" id="MPC39583.1"/>
    </source>
</evidence>
<accession>A0A5B7F3C8</accession>
<keyword evidence="2" id="KW-1185">Reference proteome</keyword>
<comment type="caution">
    <text evidence="1">The sequence shown here is derived from an EMBL/GenBank/DDBJ whole genome shotgun (WGS) entry which is preliminary data.</text>
</comment>
<dbReference type="EMBL" id="VSRR010004410">
    <property type="protein sequence ID" value="MPC39583.1"/>
    <property type="molecule type" value="Genomic_DNA"/>
</dbReference>
<organism evidence="1 2">
    <name type="scientific">Portunus trituberculatus</name>
    <name type="common">Swimming crab</name>
    <name type="synonym">Neptunus trituberculatus</name>
    <dbReference type="NCBI Taxonomy" id="210409"/>
    <lineage>
        <taxon>Eukaryota</taxon>
        <taxon>Metazoa</taxon>
        <taxon>Ecdysozoa</taxon>
        <taxon>Arthropoda</taxon>
        <taxon>Crustacea</taxon>
        <taxon>Multicrustacea</taxon>
        <taxon>Malacostraca</taxon>
        <taxon>Eumalacostraca</taxon>
        <taxon>Eucarida</taxon>
        <taxon>Decapoda</taxon>
        <taxon>Pleocyemata</taxon>
        <taxon>Brachyura</taxon>
        <taxon>Eubrachyura</taxon>
        <taxon>Portunoidea</taxon>
        <taxon>Portunidae</taxon>
        <taxon>Portuninae</taxon>
        <taxon>Portunus</taxon>
    </lineage>
</organism>
<gene>
    <name evidence="1" type="ORF">E2C01_033123</name>
</gene>
<dbReference type="Proteomes" id="UP000324222">
    <property type="component" value="Unassembled WGS sequence"/>
</dbReference>
<dbReference type="AlphaFoldDB" id="A0A5B7F3C8"/>